<protein>
    <recommendedName>
        <fullName evidence="3">Reverse transcriptase zinc-binding domain-containing protein</fullName>
    </recommendedName>
</protein>
<sequence>MWSKASTKERKDLVITEVSKKEEECYKVKAVCLQQQGRWTISEAINRNITCADMWKMPQARPSFLLRATYDILPSPQNLHFWYGLEKNCHPCSSQNSSIQHILSGCKAALIQGHYIWRHDQVLRKLAEVLEMRRLEANRAHSTLSQQRTHFVRQGGEGQSSSLKEWSLLSPGEEWSMAADLAHQLRFWKLAVEATSEHLPSGFLSLRAPPAVDKRGHSEIWQRRQKEGVSGFGSTERTEHGVNRDPWTGCGGTLLLLHHLEMFRDERSETSVKGAQQILVSPFVEPVRPTLQNNQPSQMDLAADLPPGAHLLMLHQGFAYKEQRNPAVPATPEPVCAMSTTSGLVYVMAVKPEPLHDMAAKPELLHVMPAKPETVHIMPDKPEFLRHVCQPIQISSF</sequence>
<dbReference type="AlphaFoldDB" id="A0A3N0YDN2"/>
<evidence type="ECO:0000313" key="2">
    <source>
        <dbReference type="Proteomes" id="UP000281406"/>
    </source>
</evidence>
<proteinExistence type="predicted"/>
<evidence type="ECO:0000313" key="1">
    <source>
        <dbReference type="EMBL" id="ROL44322.1"/>
    </source>
</evidence>
<dbReference type="EMBL" id="RJVU01046259">
    <property type="protein sequence ID" value="ROL44322.1"/>
    <property type="molecule type" value="Genomic_DNA"/>
</dbReference>
<organism evidence="1 2">
    <name type="scientific">Anabarilius grahami</name>
    <name type="common">Kanglang fish</name>
    <name type="synonym">Barilius grahami</name>
    <dbReference type="NCBI Taxonomy" id="495550"/>
    <lineage>
        <taxon>Eukaryota</taxon>
        <taxon>Metazoa</taxon>
        <taxon>Chordata</taxon>
        <taxon>Craniata</taxon>
        <taxon>Vertebrata</taxon>
        <taxon>Euteleostomi</taxon>
        <taxon>Actinopterygii</taxon>
        <taxon>Neopterygii</taxon>
        <taxon>Teleostei</taxon>
        <taxon>Ostariophysi</taxon>
        <taxon>Cypriniformes</taxon>
        <taxon>Xenocyprididae</taxon>
        <taxon>Xenocypridinae</taxon>
        <taxon>Xenocypridinae incertae sedis</taxon>
        <taxon>Anabarilius</taxon>
    </lineage>
</organism>
<name>A0A3N0YDN2_ANAGA</name>
<reference evidence="1 2" key="1">
    <citation type="submission" date="2018-10" db="EMBL/GenBank/DDBJ databases">
        <title>Genome assembly for a Yunnan-Guizhou Plateau 3E fish, Anabarilius grahami (Regan), and its evolutionary and genetic applications.</title>
        <authorList>
            <person name="Jiang W."/>
        </authorList>
    </citation>
    <scope>NUCLEOTIDE SEQUENCE [LARGE SCALE GENOMIC DNA]</scope>
    <source>
        <strain evidence="1">AG-KIZ</strain>
        <tissue evidence="1">Muscle</tissue>
    </source>
</reference>
<gene>
    <name evidence="1" type="ORF">DPX16_8744</name>
</gene>
<dbReference type="OrthoDB" id="447743at2759"/>
<evidence type="ECO:0008006" key="3">
    <source>
        <dbReference type="Google" id="ProtNLM"/>
    </source>
</evidence>
<keyword evidence="2" id="KW-1185">Reference proteome</keyword>
<comment type="caution">
    <text evidence="1">The sequence shown here is derived from an EMBL/GenBank/DDBJ whole genome shotgun (WGS) entry which is preliminary data.</text>
</comment>
<accession>A0A3N0YDN2</accession>
<dbReference type="Proteomes" id="UP000281406">
    <property type="component" value="Unassembled WGS sequence"/>
</dbReference>